<evidence type="ECO:0000313" key="4">
    <source>
        <dbReference type="Proteomes" id="UP000235672"/>
    </source>
</evidence>
<evidence type="ECO:0000256" key="1">
    <source>
        <dbReference type="SAM" id="MobiDB-lite"/>
    </source>
</evidence>
<dbReference type="AlphaFoldDB" id="A0A2J6QBL8"/>
<feature type="region of interest" description="Disordered" evidence="1">
    <location>
        <begin position="1"/>
        <end position="20"/>
    </location>
</feature>
<dbReference type="EMBL" id="KZ613474">
    <property type="protein sequence ID" value="PMD23664.1"/>
    <property type="molecule type" value="Genomic_DNA"/>
</dbReference>
<proteinExistence type="predicted"/>
<name>A0A2J6QBL8_9HELO</name>
<keyword evidence="2" id="KW-0812">Transmembrane</keyword>
<keyword evidence="2" id="KW-1133">Transmembrane helix</keyword>
<sequence>MNLQSNPEPPPQRILSPSSSRSCASSFRDGFSRYRWVLYFLVGMIVLIMALSLLFIAHQYYIGFGGQGWLKGRDERQEQHEIYANHLFLPLRKQEVWTAGSQRRSPQNDVPYYACGDQQNSCQTYNQPNICCPPWSICYEASFTLSGIFCCNASVSQFECQASESHPPKCLASLVECPAAAGGGCCPKDDVCSPNGCI</sequence>
<dbReference type="Proteomes" id="UP000235672">
    <property type="component" value="Unassembled WGS sequence"/>
</dbReference>
<protein>
    <submittedName>
        <fullName evidence="3">Uncharacterized protein</fullName>
    </submittedName>
</protein>
<organism evidence="3 4">
    <name type="scientific">Hyaloscypha hepaticicola</name>
    <dbReference type="NCBI Taxonomy" id="2082293"/>
    <lineage>
        <taxon>Eukaryota</taxon>
        <taxon>Fungi</taxon>
        <taxon>Dikarya</taxon>
        <taxon>Ascomycota</taxon>
        <taxon>Pezizomycotina</taxon>
        <taxon>Leotiomycetes</taxon>
        <taxon>Helotiales</taxon>
        <taxon>Hyaloscyphaceae</taxon>
        <taxon>Hyaloscypha</taxon>
    </lineage>
</organism>
<keyword evidence="4" id="KW-1185">Reference proteome</keyword>
<gene>
    <name evidence="3" type="ORF">NA56DRAFT_596098</name>
</gene>
<feature type="non-terminal residue" evidence="3">
    <location>
        <position position="198"/>
    </location>
</feature>
<evidence type="ECO:0000256" key="2">
    <source>
        <dbReference type="SAM" id="Phobius"/>
    </source>
</evidence>
<evidence type="ECO:0000313" key="3">
    <source>
        <dbReference type="EMBL" id="PMD23664.1"/>
    </source>
</evidence>
<feature type="transmembrane region" description="Helical" evidence="2">
    <location>
        <begin position="36"/>
        <end position="57"/>
    </location>
</feature>
<keyword evidence="2" id="KW-0472">Membrane</keyword>
<accession>A0A2J6QBL8</accession>
<reference evidence="3 4" key="1">
    <citation type="submission" date="2016-05" db="EMBL/GenBank/DDBJ databases">
        <title>A degradative enzymes factory behind the ericoid mycorrhizal symbiosis.</title>
        <authorList>
            <consortium name="DOE Joint Genome Institute"/>
            <person name="Martino E."/>
            <person name="Morin E."/>
            <person name="Grelet G."/>
            <person name="Kuo A."/>
            <person name="Kohler A."/>
            <person name="Daghino S."/>
            <person name="Barry K."/>
            <person name="Choi C."/>
            <person name="Cichocki N."/>
            <person name="Clum A."/>
            <person name="Copeland A."/>
            <person name="Hainaut M."/>
            <person name="Haridas S."/>
            <person name="Labutti K."/>
            <person name="Lindquist E."/>
            <person name="Lipzen A."/>
            <person name="Khouja H.-R."/>
            <person name="Murat C."/>
            <person name="Ohm R."/>
            <person name="Olson A."/>
            <person name="Spatafora J."/>
            <person name="Veneault-Fourrey C."/>
            <person name="Henrissat B."/>
            <person name="Grigoriev I."/>
            <person name="Martin F."/>
            <person name="Perotto S."/>
        </authorList>
    </citation>
    <scope>NUCLEOTIDE SEQUENCE [LARGE SCALE GENOMIC DNA]</scope>
    <source>
        <strain evidence="3 4">UAMH 7357</strain>
    </source>
</reference>
<dbReference type="OrthoDB" id="3545167at2759"/>